<evidence type="ECO:0000256" key="1">
    <source>
        <dbReference type="ARBA" id="ARBA00008754"/>
    </source>
</evidence>
<keyword evidence="6" id="KW-1185">Reference proteome</keyword>
<dbReference type="GO" id="GO:0004751">
    <property type="term" value="F:ribose-5-phosphate isomerase activity"/>
    <property type="evidence" value="ECO:0007669"/>
    <property type="project" value="UniProtKB-EC"/>
</dbReference>
<dbReference type="PATRIC" id="fig|1193729.4.peg.463"/>
<dbReference type="RefSeq" id="WP_015088523.1">
    <property type="nucleotide sequence ID" value="NC_019566.1"/>
</dbReference>
<dbReference type="AlphaFoldDB" id="K7YHI6"/>
<dbReference type="KEGG" id="thal:A1OE_840"/>
<feature type="binding site" evidence="4">
    <location>
        <position position="102"/>
    </location>
    <ligand>
        <name>D-ribulose 5-phosphate</name>
        <dbReference type="ChEBI" id="CHEBI:58121"/>
    </ligand>
</feature>
<name>K7YHI6_9PROT</name>
<dbReference type="EMBL" id="CP003539">
    <property type="protein sequence ID" value="AFX99025.1"/>
    <property type="molecule type" value="Genomic_DNA"/>
</dbReference>
<gene>
    <name evidence="5" type="primary">rpiB</name>
    <name evidence="5" type="ORF">A1OE_840</name>
</gene>
<evidence type="ECO:0000256" key="3">
    <source>
        <dbReference type="PIRSR" id="PIRSR005384-1"/>
    </source>
</evidence>
<keyword evidence="2 5" id="KW-0413">Isomerase</keyword>
<feature type="binding site" evidence="4">
    <location>
        <position position="139"/>
    </location>
    <ligand>
        <name>D-ribulose 5-phosphate</name>
        <dbReference type="ChEBI" id="CHEBI:58121"/>
    </ligand>
</feature>
<reference evidence="5 6" key="1">
    <citation type="journal article" date="2012" name="Proc. Natl. Acad. Sci. U.S.A.">
        <title>Genome streamlining and chemical defense in a coral reef symbiosis.</title>
        <authorList>
            <person name="Kwan J.C."/>
            <person name="Donia M.S."/>
            <person name="Han A.W."/>
            <person name="Hirose E."/>
            <person name="Haygood M.G."/>
            <person name="Schmidt E.W."/>
        </authorList>
    </citation>
    <scope>NUCLEOTIDE SEQUENCE [LARGE SCALE GENOMIC DNA]</scope>
    <source>
        <strain evidence="5 6">L2</strain>
    </source>
</reference>
<dbReference type="Proteomes" id="UP000010077">
    <property type="component" value="Chromosome"/>
</dbReference>
<dbReference type="PIRSF" id="PIRSF005384">
    <property type="entry name" value="RpiB_LacA_B"/>
    <property type="match status" value="1"/>
</dbReference>
<evidence type="ECO:0000256" key="4">
    <source>
        <dbReference type="PIRSR" id="PIRSR005384-2"/>
    </source>
</evidence>
<feature type="binding site" evidence="4">
    <location>
        <position position="135"/>
    </location>
    <ligand>
        <name>D-ribulose 5-phosphate</name>
        <dbReference type="ChEBI" id="CHEBI:58121"/>
    </ligand>
</feature>
<dbReference type="Pfam" id="PF02502">
    <property type="entry name" value="LacAB_rpiB"/>
    <property type="match status" value="1"/>
</dbReference>
<evidence type="ECO:0000313" key="5">
    <source>
        <dbReference type="EMBL" id="AFX99025.1"/>
    </source>
</evidence>
<dbReference type="InterPro" id="IPR003500">
    <property type="entry name" value="RpiB_LacA_LacB"/>
</dbReference>
<dbReference type="NCBIfam" id="TIGR00689">
    <property type="entry name" value="rpiB_lacA_lacB"/>
    <property type="match status" value="1"/>
</dbReference>
<organism evidence="5 6">
    <name type="scientific">Candidatus Endolissoclinum faulkneri L2</name>
    <dbReference type="NCBI Taxonomy" id="1193729"/>
    <lineage>
        <taxon>Bacteria</taxon>
        <taxon>Pseudomonadati</taxon>
        <taxon>Pseudomonadota</taxon>
        <taxon>Alphaproteobacteria</taxon>
        <taxon>Rhodospirillales</taxon>
        <taxon>Rhodospirillaceae</taxon>
        <taxon>Candidatus Endolissoclinum</taxon>
    </lineage>
</organism>
<dbReference type="STRING" id="1193729.A1OE_840"/>
<feature type="active site" description="Proton acceptor" evidence="3">
    <location>
        <position position="68"/>
    </location>
</feature>
<protein>
    <submittedName>
        <fullName evidence="5">Ribose 5-phosphate isomerase B</fullName>
        <ecNumber evidence="5">5.3.1.6</ecNumber>
    </submittedName>
</protein>
<dbReference type="EC" id="5.3.1.6" evidence="5"/>
<comment type="similarity">
    <text evidence="1">Belongs to the LacAB/RpiB family.</text>
</comment>
<dbReference type="InterPro" id="IPR036569">
    <property type="entry name" value="RpiB_LacA_LacB_sf"/>
</dbReference>
<dbReference type="GO" id="GO:0005975">
    <property type="term" value="P:carbohydrate metabolic process"/>
    <property type="evidence" value="ECO:0007669"/>
    <property type="project" value="InterPro"/>
</dbReference>
<dbReference type="PANTHER" id="PTHR30345:SF0">
    <property type="entry name" value="DNA DAMAGE-REPAIR_TOLERATION PROTEIN DRT102"/>
    <property type="match status" value="1"/>
</dbReference>
<evidence type="ECO:0000256" key="2">
    <source>
        <dbReference type="ARBA" id="ARBA00023235"/>
    </source>
</evidence>
<evidence type="ECO:0000313" key="6">
    <source>
        <dbReference type="Proteomes" id="UP000010077"/>
    </source>
</evidence>
<feature type="binding site" evidence="4">
    <location>
        <position position="112"/>
    </location>
    <ligand>
        <name>D-ribulose 5-phosphate</name>
        <dbReference type="ChEBI" id="CHEBI:58121"/>
    </ligand>
</feature>
<dbReference type="HOGENOM" id="CLU_091396_4_1_5"/>
<dbReference type="NCBIfam" id="NF004051">
    <property type="entry name" value="PRK05571.1"/>
    <property type="match status" value="1"/>
</dbReference>
<dbReference type="InterPro" id="IPR004785">
    <property type="entry name" value="RpiB"/>
</dbReference>
<dbReference type="eggNOG" id="COG0698">
    <property type="taxonomic scope" value="Bacteria"/>
</dbReference>
<dbReference type="OrthoDB" id="1778624at2"/>
<accession>K7YHI6</accession>
<feature type="binding site" evidence="4">
    <location>
        <begin position="11"/>
        <end position="12"/>
    </location>
    <ligand>
        <name>D-ribulose 5-phosphate</name>
        <dbReference type="ChEBI" id="CHEBI:58121"/>
    </ligand>
</feature>
<dbReference type="NCBIfam" id="TIGR01120">
    <property type="entry name" value="rpiB"/>
    <property type="match status" value="1"/>
</dbReference>
<feature type="binding site" evidence="4">
    <location>
        <begin position="69"/>
        <end position="73"/>
    </location>
    <ligand>
        <name>D-ribulose 5-phosphate</name>
        <dbReference type="ChEBI" id="CHEBI:58121"/>
    </ligand>
</feature>
<dbReference type="Gene3D" id="3.40.1400.10">
    <property type="entry name" value="Sugar-phosphate isomerase, RpiB/LacA/LacB"/>
    <property type="match status" value="1"/>
</dbReference>
<dbReference type="PANTHER" id="PTHR30345">
    <property type="entry name" value="RIBOSE-5-PHOSPHATE ISOMERASE B"/>
    <property type="match status" value="1"/>
</dbReference>
<dbReference type="SUPFAM" id="SSF89623">
    <property type="entry name" value="Ribose/Galactose isomerase RpiB/AlsB"/>
    <property type="match status" value="1"/>
</dbReference>
<sequence>MKSAAIAIASDHAGFPLKSDLANFLRGKEFEVLDLGINGTTTVDYPDFAVAVARALLDGKASRGVLVCGTGLGISIAANRYPWVRAALCHDVTTARLCREHNDANVIALGGRLLGLEVARDCLEAFLTTYFCDHRHTRRLIKMTNPPDLNNVKNSFNYNIFDSS</sequence>
<feature type="active site" description="Proton donor" evidence="3">
    <location>
        <position position="101"/>
    </location>
</feature>
<proteinExistence type="inferred from homology"/>